<gene>
    <name evidence="1" type="ORF">MANES_13G152250v8</name>
</gene>
<evidence type="ECO:0000313" key="2">
    <source>
        <dbReference type="Proteomes" id="UP000091857"/>
    </source>
</evidence>
<comment type="caution">
    <text evidence="1">The sequence shown here is derived from an EMBL/GenBank/DDBJ whole genome shotgun (WGS) entry which is preliminary data.</text>
</comment>
<keyword evidence="2" id="KW-1185">Reference proteome</keyword>
<dbReference type="Proteomes" id="UP000091857">
    <property type="component" value="Chromosome 13"/>
</dbReference>
<reference evidence="2" key="1">
    <citation type="journal article" date="2016" name="Nat. Biotechnol.">
        <title>Sequencing wild and cultivated cassava and related species reveals extensive interspecific hybridization and genetic diversity.</title>
        <authorList>
            <person name="Bredeson J.V."/>
            <person name="Lyons J.B."/>
            <person name="Prochnik S.E."/>
            <person name="Wu G.A."/>
            <person name="Ha C.M."/>
            <person name="Edsinger-Gonzales E."/>
            <person name="Grimwood J."/>
            <person name="Schmutz J."/>
            <person name="Rabbi I.Y."/>
            <person name="Egesi C."/>
            <person name="Nauluvula P."/>
            <person name="Lebot V."/>
            <person name="Ndunguru J."/>
            <person name="Mkamilo G."/>
            <person name="Bart R.S."/>
            <person name="Setter T.L."/>
            <person name="Gleadow R.M."/>
            <person name="Kulakow P."/>
            <person name="Ferguson M.E."/>
            <person name="Rounsley S."/>
            <person name="Rokhsar D.S."/>
        </authorList>
    </citation>
    <scope>NUCLEOTIDE SEQUENCE [LARGE SCALE GENOMIC DNA]</scope>
    <source>
        <strain evidence="2">cv. AM560-2</strain>
    </source>
</reference>
<sequence>MSGLCKRAVQHLRKLSLSSRGMVAAVKPSQPKQPPESANKYEASWVSGREAEAKKAGIDEKSRAKQAEKAEKIMHLVCWGPQII</sequence>
<proteinExistence type="predicted"/>
<dbReference type="EMBL" id="CM004399">
    <property type="protein sequence ID" value="KAG8641488.1"/>
    <property type="molecule type" value="Genomic_DNA"/>
</dbReference>
<protein>
    <submittedName>
        <fullName evidence="1">Uncharacterized protein</fullName>
    </submittedName>
</protein>
<evidence type="ECO:0000313" key="1">
    <source>
        <dbReference type="EMBL" id="KAG8641488.1"/>
    </source>
</evidence>
<name>A0ACB7GMC0_MANES</name>
<organism evidence="1 2">
    <name type="scientific">Manihot esculenta</name>
    <name type="common">Cassava</name>
    <name type="synonym">Jatropha manihot</name>
    <dbReference type="NCBI Taxonomy" id="3983"/>
    <lineage>
        <taxon>Eukaryota</taxon>
        <taxon>Viridiplantae</taxon>
        <taxon>Streptophyta</taxon>
        <taxon>Embryophyta</taxon>
        <taxon>Tracheophyta</taxon>
        <taxon>Spermatophyta</taxon>
        <taxon>Magnoliopsida</taxon>
        <taxon>eudicotyledons</taxon>
        <taxon>Gunneridae</taxon>
        <taxon>Pentapetalae</taxon>
        <taxon>rosids</taxon>
        <taxon>fabids</taxon>
        <taxon>Malpighiales</taxon>
        <taxon>Euphorbiaceae</taxon>
        <taxon>Crotonoideae</taxon>
        <taxon>Manihoteae</taxon>
        <taxon>Manihot</taxon>
    </lineage>
</organism>
<accession>A0ACB7GMC0</accession>